<evidence type="ECO:0000256" key="7">
    <source>
        <dbReference type="ARBA" id="ARBA00022840"/>
    </source>
</evidence>
<dbReference type="GO" id="GO:0046872">
    <property type="term" value="F:metal ion binding"/>
    <property type="evidence" value="ECO:0007669"/>
    <property type="project" value="UniProtKB-UniRule"/>
</dbReference>
<organism evidence="22 23">
    <name type="scientific">Vibrio sagamiensis NBRC 104589</name>
    <dbReference type="NCBI Taxonomy" id="1219064"/>
    <lineage>
        <taxon>Bacteria</taxon>
        <taxon>Pseudomonadati</taxon>
        <taxon>Pseudomonadota</taxon>
        <taxon>Gammaproteobacteria</taxon>
        <taxon>Vibrionales</taxon>
        <taxon>Vibrionaceae</taxon>
        <taxon>Vibrio</taxon>
    </lineage>
</organism>
<evidence type="ECO:0000256" key="11">
    <source>
        <dbReference type="ARBA" id="ARBA00023235"/>
    </source>
</evidence>
<dbReference type="OrthoDB" id="9806925at2"/>
<sequence length="509" mass="54350">MDFNLSLKLYTSQQVRSGEIKAAQIAGVSMYDLMQKAGIAVYECFRQHYSNAQRILVVCGKGNNGGDGYVFASLAKQAGLQIRVFHLGEINQLNGDAKTAYEEWCSIGGSIEHWDDWHVALLDAEVIIDAMLGTGLRGSLSQDFQLRISQINQINCPVISVDIPSGLNADTGTVHGVAIKAEHTVTFVAVKQGLCTGQARSYIGKMHFAGLGISAEFRSIEDESALGIDHQIISRLRPDRQQTAHKGHHGKVLCVGGNKGMSGAIRLCVLGAVRTGVGLAAAITHQKSLAPLQISVPEVMSDAISIEELSLVENVLTEKIAWATVLILGPGLGCDRWADQVYHSMAQQNIPKVLDADGLNILALISRRNDHISVYDDQRVITPHSAEAARLLDVSVDAVEYDRFSAAKKLHEKYGGVVVLKGAGTLIYDGTRMYVCLAGNAGMASGGMGDVLAGVIGAFVAKGLPIGLAARLGVVVHSHAADLNVYQFGECGLLASDVVKMLRSALNNT</sequence>
<comment type="cofactor">
    <cofactor evidence="17">
        <name>Mg(2+)</name>
        <dbReference type="ChEBI" id="CHEBI:18420"/>
    </cofactor>
</comment>
<keyword evidence="13" id="KW-0511">Multifunctional enzyme</keyword>
<dbReference type="GO" id="GO:0110051">
    <property type="term" value="P:metabolite repair"/>
    <property type="evidence" value="ECO:0007669"/>
    <property type="project" value="TreeGrafter"/>
</dbReference>
<feature type="binding site" evidence="17">
    <location>
        <position position="384"/>
    </location>
    <ligand>
        <name>(6S)-NADPHX</name>
        <dbReference type="ChEBI" id="CHEBI:64076"/>
    </ligand>
</feature>
<dbReference type="PROSITE" id="PS51383">
    <property type="entry name" value="YJEF_C_3"/>
    <property type="match status" value="1"/>
</dbReference>
<evidence type="ECO:0000256" key="4">
    <source>
        <dbReference type="ARBA" id="ARBA00009524"/>
    </source>
</evidence>
<evidence type="ECO:0000259" key="20">
    <source>
        <dbReference type="PROSITE" id="PS51383"/>
    </source>
</evidence>
<dbReference type="GO" id="GO:0046496">
    <property type="term" value="P:nicotinamide nucleotide metabolic process"/>
    <property type="evidence" value="ECO:0007669"/>
    <property type="project" value="UniProtKB-UniRule"/>
</dbReference>
<comment type="function">
    <text evidence="18">Catalyzes the epimerization of the S- and R-forms of NAD(P)HX, a damaged form of NAD(P)H that is a result of enzymatic or heat-dependent hydration. This is a prerequisite for the S-specific NAD(P)H-hydrate dehydratase to allow the repair of both epimers of NAD(P)HX.</text>
</comment>
<proteinExistence type="inferred from homology"/>
<keyword evidence="7 17" id="KW-0067">ATP-binding</keyword>
<comment type="similarity">
    <text evidence="17">Belongs to the NnrD/CARKD family.</text>
</comment>
<name>A0A511QIZ9_9VIBR</name>
<dbReference type="GO" id="GO:0052856">
    <property type="term" value="F:NAD(P)HX epimerase activity"/>
    <property type="evidence" value="ECO:0007669"/>
    <property type="project" value="UniProtKB-UniRule"/>
</dbReference>
<feature type="binding site" evidence="18">
    <location>
        <position position="129"/>
    </location>
    <ligand>
        <name>K(+)</name>
        <dbReference type="ChEBI" id="CHEBI:29103"/>
    </ligand>
</feature>
<dbReference type="NCBIfam" id="TIGR00197">
    <property type="entry name" value="yjeF_nterm"/>
    <property type="match status" value="1"/>
</dbReference>
<evidence type="ECO:0000256" key="9">
    <source>
        <dbReference type="ARBA" id="ARBA00022958"/>
    </source>
</evidence>
<dbReference type="InterPro" id="IPR036652">
    <property type="entry name" value="YjeF_N_dom_sf"/>
</dbReference>
<comment type="catalytic activity">
    <reaction evidence="15 17 19">
        <text>(6S)-NADHX + ADP = AMP + phosphate + NADH + H(+)</text>
        <dbReference type="Rhea" id="RHEA:32223"/>
        <dbReference type="ChEBI" id="CHEBI:15378"/>
        <dbReference type="ChEBI" id="CHEBI:43474"/>
        <dbReference type="ChEBI" id="CHEBI:57945"/>
        <dbReference type="ChEBI" id="CHEBI:64074"/>
        <dbReference type="ChEBI" id="CHEBI:456215"/>
        <dbReference type="ChEBI" id="CHEBI:456216"/>
        <dbReference type="EC" id="4.2.1.136"/>
    </reaction>
</comment>
<comment type="similarity">
    <text evidence="18">Belongs to the NnrE/AIBP family.</text>
</comment>
<evidence type="ECO:0000313" key="23">
    <source>
        <dbReference type="Proteomes" id="UP000321922"/>
    </source>
</evidence>
<dbReference type="GO" id="GO:0052855">
    <property type="term" value="F:ADP-dependent NAD(P)H-hydrate dehydratase activity"/>
    <property type="evidence" value="ECO:0007669"/>
    <property type="project" value="UniProtKB-UniRule"/>
</dbReference>
<feature type="domain" description="YjeF C-terminal" evidence="20">
    <location>
        <begin position="229"/>
        <end position="509"/>
    </location>
</feature>
<keyword evidence="5 18" id="KW-0479">Metal-binding</keyword>
<comment type="function">
    <text evidence="17">Catalyzes the dehydration of the S-form of NAD(P)HX at the expense of ADP, which is converted to AMP. Together with NAD(P)HX epimerase, which catalyzes the epimerization of the S- and R-forms, the enzyme allows the repair of both epimers of NAD(P)HX, a damaged form of NAD(P)H that is a result of enzymatic or heat-dependent hydration.</text>
</comment>
<evidence type="ECO:0000256" key="1">
    <source>
        <dbReference type="ARBA" id="ARBA00000013"/>
    </source>
</evidence>
<keyword evidence="8 17" id="KW-0521">NADP</keyword>
<keyword evidence="6 17" id="KW-0547">Nucleotide-binding</keyword>
<feature type="domain" description="YjeF N-terminal" evidence="21">
    <location>
        <begin position="15"/>
        <end position="219"/>
    </location>
</feature>
<feature type="binding site" evidence="18">
    <location>
        <position position="162"/>
    </location>
    <ligand>
        <name>(6S)-NADPHX</name>
        <dbReference type="ChEBI" id="CHEBI:64076"/>
    </ligand>
</feature>
<evidence type="ECO:0000259" key="21">
    <source>
        <dbReference type="PROSITE" id="PS51385"/>
    </source>
</evidence>
<dbReference type="EMBL" id="BJXJ01000048">
    <property type="protein sequence ID" value="GEM77305.1"/>
    <property type="molecule type" value="Genomic_DNA"/>
</dbReference>
<feature type="binding site" evidence="17">
    <location>
        <position position="450"/>
    </location>
    <ligand>
        <name>(6S)-NADPHX</name>
        <dbReference type="ChEBI" id="CHEBI:64076"/>
    </ligand>
</feature>
<dbReference type="SUPFAM" id="SSF53613">
    <property type="entry name" value="Ribokinase-like"/>
    <property type="match status" value="1"/>
</dbReference>
<comment type="catalytic activity">
    <reaction evidence="2 18 19">
        <text>(6R)-NADPHX = (6S)-NADPHX</text>
        <dbReference type="Rhea" id="RHEA:32227"/>
        <dbReference type="ChEBI" id="CHEBI:64076"/>
        <dbReference type="ChEBI" id="CHEBI:64077"/>
        <dbReference type="EC" id="5.1.99.6"/>
    </reaction>
</comment>
<dbReference type="InterPro" id="IPR004443">
    <property type="entry name" value="YjeF_N_dom"/>
</dbReference>
<feature type="binding site" evidence="18">
    <location>
        <position position="64"/>
    </location>
    <ligand>
        <name>K(+)</name>
        <dbReference type="ChEBI" id="CHEBI:29103"/>
    </ligand>
</feature>
<reference evidence="22 23" key="1">
    <citation type="submission" date="2019-07" db="EMBL/GenBank/DDBJ databases">
        <title>Whole genome shotgun sequence of Vibrio sagamiensis NBRC 104589.</title>
        <authorList>
            <person name="Hosoyama A."/>
            <person name="Uohara A."/>
            <person name="Ohji S."/>
            <person name="Ichikawa N."/>
        </authorList>
    </citation>
    <scope>NUCLEOTIDE SEQUENCE [LARGE SCALE GENOMIC DNA]</scope>
    <source>
        <strain evidence="22 23">NBRC 104589</strain>
    </source>
</reference>
<keyword evidence="10 17" id="KW-0520">NAD</keyword>
<evidence type="ECO:0000256" key="15">
    <source>
        <dbReference type="ARBA" id="ARBA00048238"/>
    </source>
</evidence>
<dbReference type="AlphaFoldDB" id="A0A511QIZ9"/>
<dbReference type="Pfam" id="PF03853">
    <property type="entry name" value="YjeF_N"/>
    <property type="match status" value="1"/>
</dbReference>
<evidence type="ECO:0000256" key="8">
    <source>
        <dbReference type="ARBA" id="ARBA00022857"/>
    </source>
</evidence>
<evidence type="ECO:0000256" key="13">
    <source>
        <dbReference type="ARBA" id="ARBA00023268"/>
    </source>
</evidence>
<evidence type="ECO:0000256" key="17">
    <source>
        <dbReference type="HAMAP-Rule" id="MF_01965"/>
    </source>
</evidence>
<feature type="binding site" evidence="17">
    <location>
        <position position="264"/>
    </location>
    <ligand>
        <name>(6S)-NADPHX</name>
        <dbReference type="ChEBI" id="CHEBI:64076"/>
    </ligand>
</feature>
<feature type="binding site" evidence="17">
    <location>
        <position position="331"/>
    </location>
    <ligand>
        <name>(6S)-NADPHX</name>
        <dbReference type="ChEBI" id="CHEBI:64076"/>
    </ligand>
</feature>
<dbReference type="PROSITE" id="PS01050">
    <property type="entry name" value="YJEF_C_2"/>
    <property type="match status" value="1"/>
</dbReference>
<dbReference type="Gene3D" id="3.40.1190.20">
    <property type="match status" value="1"/>
</dbReference>
<dbReference type="InterPro" id="IPR017953">
    <property type="entry name" value="Carbohydrate_kinase_pred_CS"/>
</dbReference>
<comment type="subunit">
    <text evidence="17">Homotetramer.</text>
</comment>
<dbReference type="HAMAP" id="MF_01965">
    <property type="entry name" value="NADHX_dehydratase"/>
    <property type="match status" value="1"/>
</dbReference>
<evidence type="ECO:0000256" key="18">
    <source>
        <dbReference type="HAMAP-Rule" id="MF_01966"/>
    </source>
</evidence>
<evidence type="ECO:0000256" key="5">
    <source>
        <dbReference type="ARBA" id="ARBA00022723"/>
    </source>
</evidence>
<comment type="similarity">
    <text evidence="4 19">In the C-terminal section; belongs to the NnrD/CARKD family.</text>
</comment>
<evidence type="ECO:0000256" key="10">
    <source>
        <dbReference type="ARBA" id="ARBA00023027"/>
    </source>
</evidence>
<evidence type="ECO:0000313" key="22">
    <source>
        <dbReference type="EMBL" id="GEM77305.1"/>
    </source>
</evidence>
<dbReference type="PANTHER" id="PTHR12592:SF0">
    <property type="entry name" value="ATP-DEPENDENT (S)-NAD(P)H-HYDRATE DEHYDRATASE"/>
    <property type="match status" value="1"/>
</dbReference>
<feature type="binding site" evidence="18">
    <location>
        <begin position="133"/>
        <end position="139"/>
    </location>
    <ligand>
        <name>(6S)-NADPHX</name>
        <dbReference type="ChEBI" id="CHEBI:64076"/>
    </ligand>
</feature>
<evidence type="ECO:0000256" key="6">
    <source>
        <dbReference type="ARBA" id="ARBA00022741"/>
    </source>
</evidence>
<protein>
    <recommendedName>
        <fullName evidence="19">Bifunctional NAD(P)H-hydrate repair enzyme</fullName>
    </recommendedName>
    <alternativeName>
        <fullName evidence="19">Nicotinamide nucleotide repair protein</fullName>
    </alternativeName>
    <domain>
        <recommendedName>
            <fullName evidence="19">ADP-dependent (S)-NAD(P)H-hydrate dehydratase</fullName>
            <ecNumber evidence="19">4.2.1.136</ecNumber>
        </recommendedName>
        <alternativeName>
            <fullName evidence="19">ADP-dependent NAD(P)HX dehydratase</fullName>
        </alternativeName>
    </domain>
    <domain>
        <recommendedName>
            <fullName evidence="19">NAD(P)H-hydrate epimerase</fullName>
            <ecNumber evidence="19">5.1.99.6</ecNumber>
        </recommendedName>
    </domain>
</protein>
<evidence type="ECO:0000256" key="12">
    <source>
        <dbReference type="ARBA" id="ARBA00023239"/>
    </source>
</evidence>
<evidence type="ECO:0000256" key="2">
    <source>
        <dbReference type="ARBA" id="ARBA00000909"/>
    </source>
</evidence>
<feature type="binding site" evidence="17">
    <location>
        <position position="449"/>
    </location>
    <ligand>
        <name>AMP</name>
        <dbReference type="ChEBI" id="CHEBI:456215"/>
    </ligand>
</feature>
<dbReference type="PIRSF" id="PIRSF017184">
    <property type="entry name" value="Nnr"/>
    <property type="match status" value="1"/>
</dbReference>
<comment type="catalytic activity">
    <reaction evidence="16 17 19">
        <text>(6S)-NADPHX + ADP = AMP + phosphate + NADPH + H(+)</text>
        <dbReference type="Rhea" id="RHEA:32235"/>
        <dbReference type="ChEBI" id="CHEBI:15378"/>
        <dbReference type="ChEBI" id="CHEBI:43474"/>
        <dbReference type="ChEBI" id="CHEBI:57783"/>
        <dbReference type="ChEBI" id="CHEBI:64076"/>
        <dbReference type="ChEBI" id="CHEBI:456215"/>
        <dbReference type="ChEBI" id="CHEBI:456216"/>
        <dbReference type="EC" id="4.2.1.136"/>
    </reaction>
</comment>
<keyword evidence="9 18" id="KW-0630">Potassium</keyword>
<keyword evidence="11 18" id="KW-0413">Isomerase</keyword>
<dbReference type="InterPro" id="IPR030677">
    <property type="entry name" value="Nnr"/>
</dbReference>
<comment type="caution">
    <text evidence="18">Lacks conserved residue(s) required for the propagation of feature annotation.</text>
</comment>
<evidence type="ECO:0000256" key="3">
    <source>
        <dbReference type="ARBA" id="ARBA00006001"/>
    </source>
</evidence>
<dbReference type="EC" id="5.1.99.6" evidence="19"/>
<comment type="function">
    <text evidence="14 19">Bifunctional enzyme that catalyzes the epimerization of the S- and R-forms of NAD(P)HX and the dehydration of the S-form of NAD(P)HX at the expense of ADP, which is converted to AMP. This allows the repair of both epimers of NAD(P)HX, a damaged form of NAD(P)H that is a result of enzymatic or heat-dependent hydration.</text>
</comment>
<dbReference type="PROSITE" id="PS51385">
    <property type="entry name" value="YJEF_N"/>
    <property type="match status" value="1"/>
</dbReference>
<keyword evidence="12 17" id="KW-0456">Lyase</keyword>
<dbReference type="RefSeq" id="WP_039982582.1">
    <property type="nucleotide sequence ID" value="NZ_BAOJ01000121.1"/>
</dbReference>
<dbReference type="NCBIfam" id="TIGR00196">
    <property type="entry name" value="yjeF_cterm"/>
    <property type="match status" value="1"/>
</dbReference>
<dbReference type="EC" id="4.2.1.136" evidence="19"/>
<comment type="similarity">
    <text evidence="3 19">In the N-terminal section; belongs to the NnrE/AIBP family.</text>
</comment>
<dbReference type="GO" id="GO:0005524">
    <property type="term" value="F:ATP binding"/>
    <property type="evidence" value="ECO:0007669"/>
    <property type="project" value="UniProtKB-UniRule"/>
</dbReference>
<feature type="binding site" evidence="18">
    <location>
        <begin position="63"/>
        <end position="67"/>
    </location>
    <ligand>
        <name>(6S)-NADPHX</name>
        <dbReference type="ChEBI" id="CHEBI:64076"/>
    </ligand>
</feature>
<dbReference type="InterPro" id="IPR000631">
    <property type="entry name" value="CARKD"/>
</dbReference>
<comment type="caution">
    <text evidence="22">The sequence shown here is derived from an EMBL/GenBank/DDBJ whole genome shotgun (WGS) entry which is preliminary data.</text>
</comment>
<evidence type="ECO:0000256" key="19">
    <source>
        <dbReference type="PIRNR" id="PIRNR017184"/>
    </source>
</evidence>
<dbReference type="Pfam" id="PF01256">
    <property type="entry name" value="Carb_kinase"/>
    <property type="match status" value="1"/>
</dbReference>
<accession>A0A511QIZ9</accession>
<dbReference type="FunFam" id="3.40.50.10260:FF:000003">
    <property type="entry name" value="Multifunctional fusion protein"/>
    <property type="match status" value="1"/>
</dbReference>
<evidence type="ECO:0000256" key="16">
    <source>
        <dbReference type="ARBA" id="ARBA00049209"/>
    </source>
</evidence>
<dbReference type="HAMAP" id="MF_01966">
    <property type="entry name" value="NADHX_epimerase"/>
    <property type="match status" value="1"/>
</dbReference>
<dbReference type="Proteomes" id="UP000321922">
    <property type="component" value="Unassembled WGS sequence"/>
</dbReference>
<keyword evidence="23" id="KW-1185">Reference proteome</keyword>
<dbReference type="PANTHER" id="PTHR12592">
    <property type="entry name" value="ATP-DEPENDENT (S)-NAD(P)H-HYDRATE DEHYDRATASE FAMILY MEMBER"/>
    <property type="match status" value="1"/>
</dbReference>
<evidence type="ECO:0000256" key="14">
    <source>
        <dbReference type="ARBA" id="ARBA00025153"/>
    </source>
</evidence>
<dbReference type="InterPro" id="IPR029056">
    <property type="entry name" value="Ribokinase-like"/>
</dbReference>
<comment type="catalytic activity">
    <reaction evidence="1 18 19">
        <text>(6R)-NADHX = (6S)-NADHX</text>
        <dbReference type="Rhea" id="RHEA:32215"/>
        <dbReference type="ChEBI" id="CHEBI:64074"/>
        <dbReference type="ChEBI" id="CHEBI:64075"/>
        <dbReference type="EC" id="5.1.99.6"/>
    </reaction>
</comment>
<dbReference type="CDD" id="cd01171">
    <property type="entry name" value="YXKO-related"/>
    <property type="match status" value="1"/>
</dbReference>
<feature type="binding site" evidence="18">
    <location>
        <position position="165"/>
    </location>
    <ligand>
        <name>K(+)</name>
        <dbReference type="ChEBI" id="CHEBI:29103"/>
    </ligand>
</feature>
<gene>
    <name evidence="18" type="primary">nnrE</name>
    <name evidence="17" type="synonym">nnrD</name>
    <name evidence="22" type="ORF">VSA01S_34170</name>
</gene>
<feature type="binding site" evidence="17">
    <location>
        <begin position="421"/>
        <end position="425"/>
    </location>
    <ligand>
        <name>AMP</name>
        <dbReference type="ChEBI" id="CHEBI:456215"/>
    </ligand>
</feature>
<comment type="cofactor">
    <cofactor evidence="18 19">
        <name>K(+)</name>
        <dbReference type="ChEBI" id="CHEBI:29103"/>
    </cofactor>
    <text evidence="18 19">Binds 1 potassium ion per subunit.</text>
</comment>
<dbReference type="SUPFAM" id="SSF64153">
    <property type="entry name" value="YjeF N-terminal domain-like"/>
    <property type="match status" value="1"/>
</dbReference>
<dbReference type="Gene3D" id="3.40.50.10260">
    <property type="entry name" value="YjeF N-terminal domain"/>
    <property type="match status" value="1"/>
</dbReference>